<dbReference type="RefSeq" id="WP_211541359.1">
    <property type="nucleotide sequence ID" value="NZ_JAGTUK010000001.1"/>
</dbReference>
<accession>A0ABS5IJY0</accession>
<feature type="transmembrane region" description="Helical" evidence="1">
    <location>
        <begin position="28"/>
        <end position="51"/>
    </location>
</feature>
<evidence type="ECO:0000256" key="1">
    <source>
        <dbReference type="SAM" id="Phobius"/>
    </source>
</evidence>
<proteinExistence type="predicted"/>
<dbReference type="Pfam" id="PF13196">
    <property type="entry name" value="DUF4012"/>
    <property type="match status" value="1"/>
</dbReference>
<organism evidence="2 3">
    <name type="scientific">Microbacterium paraoxydans</name>
    <dbReference type="NCBI Taxonomy" id="199592"/>
    <lineage>
        <taxon>Bacteria</taxon>
        <taxon>Bacillati</taxon>
        <taxon>Actinomycetota</taxon>
        <taxon>Actinomycetes</taxon>
        <taxon>Micrococcales</taxon>
        <taxon>Microbacteriaceae</taxon>
        <taxon>Microbacterium</taxon>
    </lineage>
</organism>
<keyword evidence="3" id="KW-1185">Reference proteome</keyword>
<dbReference type="Proteomes" id="UP000678243">
    <property type="component" value="Unassembled WGS sequence"/>
</dbReference>
<reference evidence="2 3" key="1">
    <citation type="submission" date="2021-04" db="EMBL/GenBank/DDBJ databases">
        <title>Whole genome analysis of root endophytic bacterium Microbacterium paraoxydans ku-mp colonizing RP-bio226 rice variety.</title>
        <authorList>
            <person name="Ulaganathan K."/>
            <person name="Latha B."/>
        </authorList>
    </citation>
    <scope>NUCLEOTIDE SEQUENCE [LARGE SCALE GENOMIC DNA]</scope>
    <source>
        <strain evidence="3">ku-mp</strain>
    </source>
</reference>
<gene>
    <name evidence="2" type="ORF">KE274_04015</name>
</gene>
<sequence length="618" mass="64501">MSSSAPTRAQLRAEARREPPRRAPWRRIVWITLGVVALVLVAAAVVGGIAVSKALTVRDALTRAIPVASGLPAKIVAGDTEGATADAAALQKSAAAAVAQTQDGVWTVAEWIPFLGPNLVAIRTAAEGVDDLADFGVSAVPTLDLAAFRPVGGAVDLAAVHSLEKVVSSGAAVFSAVNKSIDDTDRSFLLPQVTGALGTLDDAVSRVDDTLGTLAPILRVLPAALGEGTPRTYLLMFQGNSELRASGGNPAALALVTATDGRIELTTQATSVQFDNARPESITPLDPETQSLYSDIIGRWIPNMTATPDFPTTVEIMRAWWADEGLPPFDDVISTDPVALSYMLKATGPIPLATGETLTSDNAVALLLNEVYFSYGEYVPGKVLDASAQDEFFAAAAAQIFSALTTGIQSPLGFLDALSQASDEGRMKVWSSNPDIEAMLTGSKLAGTLPASNDDQTVAGVYFNDTTGAKTDYYADASVVSSSDQCTATGAPTFRQTITFANNITPEQADALPYFITGPHFEPGYIATDVVVYAPVGATITGWGVEGAESYELVSEGTHLGRTAVRINVITPPQTAAVITVDMKGADGTTGADYGPYDVWTTPMVRQTPVTLETPGCG</sequence>
<comment type="caution">
    <text evidence="2">The sequence shown here is derived from an EMBL/GenBank/DDBJ whole genome shotgun (WGS) entry which is preliminary data.</text>
</comment>
<evidence type="ECO:0000313" key="2">
    <source>
        <dbReference type="EMBL" id="MBS0023266.1"/>
    </source>
</evidence>
<dbReference type="InterPro" id="IPR025101">
    <property type="entry name" value="DUF4012"/>
</dbReference>
<dbReference type="EMBL" id="JAGTUK010000001">
    <property type="protein sequence ID" value="MBS0023266.1"/>
    <property type="molecule type" value="Genomic_DNA"/>
</dbReference>
<evidence type="ECO:0000313" key="3">
    <source>
        <dbReference type="Proteomes" id="UP000678243"/>
    </source>
</evidence>
<keyword evidence="1" id="KW-0472">Membrane</keyword>
<name>A0ABS5IJY0_9MICO</name>
<keyword evidence="1" id="KW-1133">Transmembrane helix</keyword>
<keyword evidence="1" id="KW-0812">Transmembrane</keyword>
<protein>
    <submittedName>
        <fullName evidence="2">DUF4012 domain-containing protein</fullName>
    </submittedName>
</protein>